<evidence type="ECO:0000256" key="4">
    <source>
        <dbReference type="ARBA" id="ARBA00035204"/>
    </source>
</evidence>
<dbReference type="GO" id="GO:0003735">
    <property type="term" value="F:structural constituent of ribosome"/>
    <property type="evidence" value="ECO:0007669"/>
    <property type="project" value="InterPro"/>
</dbReference>
<proteinExistence type="inferred from homology"/>
<keyword evidence="3 5" id="KW-0687">Ribonucleoprotein</keyword>
<accession>A0A2H0VFC3</accession>
<dbReference type="EMBL" id="PFAH01000009">
    <property type="protein sequence ID" value="PIR97781.1"/>
    <property type="molecule type" value="Genomic_DNA"/>
</dbReference>
<gene>
    <name evidence="5 6" type="primary">rpmC</name>
    <name evidence="6" type="ORF">COT89_02620</name>
</gene>
<dbReference type="NCBIfam" id="TIGR00012">
    <property type="entry name" value="L29"/>
    <property type="match status" value="1"/>
</dbReference>
<dbReference type="GO" id="GO:0006412">
    <property type="term" value="P:translation"/>
    <property type="evidence" value="ECO:0007669"/>
    <property type="project" value="UniProtKB-UniRule"/>
</dbReference>
<keyword evidence="2 5" id="KW-0689">Ribosomal protein</keyword>
<comment type="similarity">
    <text evidence="1 5">Belongs to the universal ribosomal protein uL29 family.</text>
</comment>
<name>A0A2H0VFC3_9BACT</name>
<evidence type="ECO:0000313" key="6">
    <source>
        <dbReference type="EMBL" id="PIR97781.1"/>
    </source>
</evidence>
<evidence type="ECO:0000256" key="3">
    <source>
        <dbReference type="ARBA" id="ARBA00023274"/>
    </source>
</evidence>
<dbReference type="InterPro" id="IPR001854">
    <property type="entry name" value="Ribosomal_uL29"/>
</dbReference>
<dbReference type="GO" id="GO:1990904">
    <property type="term" value="C:ribonucleoprotein complex"/>
    <property type="evidence" value="ECO:0007669"/>
    <property type="project" value="UniProtKB-KW"/>
</dbReference>
<dbReference type="Proteomes" id="UP000231466">
    <property type="component" value="Unassembled WGS sequence"/>
</dbReference>
<protein>
    <recommendedName>
        <fullName evidence="4 5">Large ribosomal subunit protein uL29</fullName>
    </recommendedName>
</protein>
<dbReference type="Pfam" id="PF00831">
    <property type="entry name" value="Ribosomal_L29"/>
    <property type="match status" value="1"/>
</dbReference>
<dbReference type="InterPro" id="IPR036049">
    <property type="entry name" value="Ribosomal_uL29_sf"/>
</dbReference>
<dbReference type="HAMAP" id="MF_00374">
    <property type="entry name" value="Ribosomal_uL29"/>
    <property type="match status" value="1"/>
</dbReference>
<comment type="caution">
    <text evidence="6">The sequence shown here is derived from an EMBL/GenBank/DDBJ whole genome shotgun (WGS) entry which is preliminary data.</text>
</comment>
<evidence type="ECO:0000313" key="7">
    <source>
        <dbReference type="Proteomes" id="UP000231466"/>
    </source>
</evidence>
<dbReference type="Gene3D" id="1.10.287.310">
    <property type="match status" value="1"/>
</dbReference>
<sequence>MKRSEVKKLSNRTKADLKKALIESKEELRSLRFDLSAGKVKNIQKAREVKKKIARILTFIQEKRKTDK</sequence>
<dbReference type="AlphaFoldDB" id="A0A2H0VFC3"/>
<evidence type="ECO:0000256" key="1">
    <source>
        <dbReference type="ARBA" id="ARBA00009254"/>
    </source>
</evidence>
<dbReference type="SUPFAM" id="SSF46561">
    <property type="entry name" value="Ribosomal protein L29 (L29p)"/>
    <property type="match status" value="1"/>
</dbReference>
<evidence type="ECO:0000256" key="5">
    <source>
        <dbReference type="HAMAP-Rule" id="MF_00374"/>
    </source>
</evidence>
<dbReference type="GO" id="GO:0005840">
    <property type="term" value="C:ribosome"/>
    <property type="evidence" value="ECO:0007669"/>
    <property type="project" value="UniProtKB-KW"/>
</dbReference>
<reference evidence="7" key="1">
    <citation type="submission" date="2017-09" db="EMBL/GenBank/DDBJ databases">
        <title>Depth-based differentiation of microbial function through sediment-hosted aquifers and enrichment of novel symbionts in the deep terrestrial subsurface.</title>
        <authorList>
            <person name="Probst A.J."/>
            <person name="Ladd B."/>
            <person name="Jarett J.K."/>
            <person name="Geller-Mcgrath D.E."/>
            <person name="Sieber C.M.K."/>
            <person name="Emerson J.B."/>
            <person name="Anantharaman K."/>
            <person name="Thomas B.C."/>
            <person name="Malmstrom R."/>
            <person name="Stieglmeier M."/>
            <person name="Klingl A."/>
            <person name="Woyke T."/>
            <person name="Ryan C.M."/>
            <person name="Banfield J.F."/>
        </authorList>
    </citation>
    <scope>NUCLEOTIDE SEQUENCE [LARGE SCALE GENOMIC DNA]</scope>
</reference>
<organism evidence="6 7">
    <name type="scientific">Candidatus Colwellbacteria bacterium CG10_big_fil_rev_8_21_14_0_10_42_22</name>
    <dbReference type="NCBI Taxonomy" id="1974540"/>
    <lineage>
        <taxon>Bacteria</taxon>
        <taxon>Candidatus Colwelliibacteriota</taxon>
    </lineage>
</organism>
<evidence type="ECO:0000256" key="2">
    <source>
        <dbReference type="ARBA" id="ARBA00022980"/>
    </source>
</evidence>